<feature type="transmembrane region" description="Helical" evidence="5">
    <location>
        <begin position="189"/>
        <end position="204"/>
    </location>
</feature>
<sequence>MGTDESNTSTSVDLTGFLTLTKREILRFVRRPRNTFAPPFITNVLYFSVFGVILGQRVGTIADVPYILFILPGLIVLGAVSNSFENASFSIFHGRWNEYIHEVLTSPLSYTGMVWAYILSAATRGLLVGGLIAVIGWGIISGLYRPVPVEEPVYLLAFMITITLLFASFGVIGGLLATDFDDLTVMNQFILRPLVFFGAVFYSLEDLTPLLRDVSLLNPMVYMVNGVRYGFLGTAEVDPRFSLVVLVGLTAVVALIDVALFRRGYGLTD</sequence>
<feature type="transmembrane region" description="Helical" evidence="5">
    <location>
        <begin position="153"/>
        <end position="177"/>
    </location>
</feature>
<keyword evidence="8" id="KW-1185">Reference proteome</keyword>
<feature type="transmembrane region" description="Helical" evidence="5">
    <location>
        <begin position="99"/>
        <end position="119"/>
    </location>
</feature>
<dbReference type="InterPro" id="IPR047817">
    <property type="entry name" value="ABC2_TM_bact-type"/>
</dbReference>
<dbReference type="AlphaFoldDB" id="A0ABD5UT31"/>
<feature type="transmembrane region" description="Helical" evidence="5">
    <location>
        <begin position="241"/>
        <end position="261"/>
    </location>
</feature>
<evidence type="ECO:0000313" key="8">
    <source>
        <dbReference type="Proteomes" id="UP001596296"/>
    </source>
</evidence>
<proteinExistence type="predicted"/>
<dbReference type="PANTHER" id="PTHR43332">
    <property type="entry name" value="INNER MEMBRANE TRANSPORT PERMEASE YADH-RELATED"/>
    <property type="match status" value="1"/>
</dbReference>
<dbReference type="RefSeq" id="WP_379743303.1">
    <property type="nucleotide sequence ID" value="NZ_JBHSVN010000001.1"/>
</dbReference>
<dbReference type="PRINTS" id="PR00164">
    <property type="entry name" value="ABC2TRNSPORT"/>
</dbReference>
<keyword evidence="2 5" id="KW-0812">Transmembrane</keyword>
<feature type="transmembrane region" description="Helical" evidence="5">
    <location>
        <begin position="36"/>
        <end position="54"/>
    </location>
</feature>
<feature type="transmembrane region" description="Helical" evidence="5">
    <location>
        <begin position="66"/>
        <end position="84"/>
    </location>
</feature>
<dbReference type="InterPro" id="IPR052522">
    <property type="entry name" value="ABC-2_transport_permease"/>
</dbReference>
<keyword evidence="3 5" id="KW-1133">Transmembrane helix</keyword>
<evidence type="ECO:0000256" key="1">
    <source>
        <dbReference type="ARBA" id="ARBA00004141"/>
    </source>
</evidence>
<evidence type="ECO:0000256" key="2">
    <source>
        <dbReference type="ARBA" id="ARBA00022692"/>
    </source>
</evidence>
<gene>
    <name evidence="7" type="ORF">ACFQE9_08645</name>
</gene>
<dbReference type="GO" id="GO:0016020">
    <property type="term" value="C:membrane"/>
    <property type="evidence" value="ECO:0007669"/>
    <property type="project" value="UniProtKB-SubCell"/>
</dbReference>
<accession>A0ABD5UT31</accession>
<evidence type="ECO:0000256" key="5">
    <source>
        <dbReference type="SAM" id="Phobius"/>
    </source>
</evidence>
<dbReference type="InterPro" id="IPR013525">
    <property type="entry name" value="ABC2_TM"/>
</dbReference>
<comment type="caution">
    <text evidence="7">The sequence shown here is derived from an EMBL/GenBank/DDBJ whole genome shotgun (WGS) entry which is preliminary data.</text>
</comment>
<name>A0ABD5UT31_9EURY</name>
<dbReference type="PIRSF" id="PIRSF006648">
    <property type="entry name" value="DrrB"/>
    <property type="match status" value="1"/>
</dbReference>
<organism evidence="7 8">
    <name type="scientific">Halopenitus salinus</name>
    <dbReference type="NCBI Taxonomy" id="1198295"/>
    <lineage>
        <taxon>Archaea</taxon>
        <taxon>Methanobacteriati</taxon>
        <taxon>Methanobacteriota</taxon>
        <taxon>Stenosarchaea group</taxon>
        <taxon>Halobacteria</taxon>
        <taxon>Halobacteriales</taxon>
        <taxon>Haloferacaceae</taxon>
        <taxon>Halopenitus</taxon>
    </lineage>
</organism>
<feature type="domain" description="ABC transmembrane type-2" evidence="6">
    <location>
        <begin position="30"/>
        <end position="264"/>
    </location>
</feature>
<dbReference type="InterPro" id="IPR000412">
    <property type="entry name" value="ABC_2_transport"/>
</dbReference>
<dbReference type="EMBL" id="JBHSXL010000008">
    <property type="protein sequence ID" value="MFC6892670.1"/>
    <property type="molecule type" value="Genomic_DNA"/>
</dbReference>
<evidence type="ECO:0000259" key="6">
    <source>
        <dbReference type="PROSITE" id="PS51012"/>
    </source>
</evidence>
<protein>
    <submittedName>
        <fullName evidence="7">ABC transporter permease</fullName>
    </submittedName>
</protein>
<dbReference type="PROSITE" id="PS51012">
    <property type="entry name" value="ABC_TM2"/>
    <property type="match status" value="1"/>
</dbReference>
<evidence type="ECO:0000313" key="7">
    <source>
        <dbReference type="EMBL" id="MFC6892670.1"/>
    </source>
</evidence>
<dbReference type="PANTHER" id="PTHR43332:SF1">
    <property type="entry name" value="TRANSPORT PERMEASE PROTEIN"/>
    <property type="match status" value="1"/>
</dbReference>
<dbReference type="Proteomes" id="UP001596296">
    <property type="component" value="Unassembled WGS sequence"/>
</dbReference>
<feature type="transmembrane region" description="Helical" evidence="5">
    <location>
        <begin position="126"/>
        <end position="147"/>
    </location>
</feature>
<evidence type="ECO:0000256" key="4">
    <source>
        <dbReference type="ARBA" id="ARBA00023136"/>
    </source>
</evidence>
<reference evidence="7 8" key="1">
    <citation type="journal article" date="2019" name="Int. J. Syst. Evol. Microbiol.">
        <title>The Global Catalogue of Microorganisms (GCM) 10K type strain sequencing project: providing services to taxonomists for standard genome sequencing and annotation.</title>
        <authorList>
            <consortium name="The Broad Institute Genomics Platform"/>
            <consortium name="The Broad Institute Genome Sequencing Center for Infectious Disease"/>
            <person name="Wu L."/>
            <person name="Ma J."/>
        </authorList>
    </citation>
    <scope>NUCLEOTIDE SEQUENCE [LARGE SCALE GENOMIC DNA]</scope>
    <source>
        <strain evidence="7 8">SKJ47</strain>
    </source>
</reference>
<evidence type="ECO:0000256" key="3">
    <source>
        <dbReference type="ARBA" id="ARBA00022989"/>
    </source>
</evidence>
<keyword evidence="4 5" id="KW-0472">Membrane</keyword>
<comment type="subcellular location">
    <subcellularLocation>
        <location evidence="1">Membrane</location>
        <topology evidence="1">Multi-pass membrane protein</topology>
    </subcellularLocation>
</comment>
<dbReference type="Pfam" id="PF01061">
    <property type="entry name" value="ABC2_membrane"/>
    <property type="match status" value="1"/>
</dbReference>